<name>A0AAU8JK25_9CYAN</name>
<proteinExistence type="predicted"/>
<dbReference type="GO" id="GO:0006508">
    <property type="term" value="P:proteolysis"/>
    <property type="evidence" value="ECO:0007669"/>
    <property type="project" value="UniProtKB-KW"/>
</dbReference>
<dbReference type="SUPFAM" id="SSF50630">
    <property type="entry name" value="Acid proteases"/>
    <property type="match status" value="1"/>
</dbReference>
<organism evidence="1">
    <name type="scientific">Planktothricoides raciborskii GIHE-MW2</name>
    <dbReference type="NCBI Taxonomy" id="2792601"/>
    <lineage>
        <taxon>Bacteria</taxon>
        <taxon>Bacillati</taxon>
        <taxon>Cyanobacteriota</taxon>
        <taxon>Cyanophyceae</taxon>
        <taxon>Oscillatoriophycideae</taxon>
        <taxon>Oscillatoriales</taxon>
        <taxon>Oscillatoriaceae</taxon>
        <taxon>Planktothricoides</taxon>
    </lineage>
</organism>
<keyword evidence="1" id="KW-0645">Protease</keyword>
<dbReference type="GO" id="GO:0008233">
    <property type="term" value="F:peptidase activity"/>
    <property type="evidence" value="ECO:0007669"/>
    <property type="project" value="UniProtKB-KW"/>
</dbReference>
<dbReference type="InterPro" id="IPR021109">
    <property type="entry name" value="Peptidase_aspartic_dom_sf"/>
</dbReference>
<dbReference type="AlphaFoldDB" id="A0AAU8JK25"/>
<protein>
    <submittedName>
        <fullName evidence="1">Retropepsin-like aspartic protease</fullName>
    </submittedName>
</protein>
<dbReference type="Pfam" id="PF13650">
    <property type="entry name" value="Asp_protease_2"/>
    <property type="match status" value="1"/>
</dbReference>
<keyword evidence="1" id="KW-0378">Hydrolase</keyword>
<dbReference type="Gene3D" id="2.40.70.10">
    <property type="entry name" value="Acid Proteases"/>
    <property type="match status" value="1"/>
</dbReference>
<gene>
    <name evidence="1" type="ORF">ABWT76_002606</name>
</gene>
<reference evidence="1" key="1">
    <citation type="submission" date="2024-07" db="EMBL/GenBank/DDBJ databases">
        <authorList>
            <person name="Kim Y.J."/>
            <person name="Jeong J.Y."/>
        </authorList>
    </citation>
    <scope>NUCLEOTIDE SEQUENCE</scope>
    <source>
        <strain evidence="1">GIHE-MW2</strain>
    </source>
</reference>
<evidence type="ECO:0000313" key="1">
    <source>
        <dbReference type="EMBL" id="XCM39661.1"/>
    </source>
</evidence>
<accession>A0AAU8JK25</accession>
<dbReference type="InterPro" id="IPR034122">
    <property type="entry name" value="Retropepsin-like_bacterial"/>
</dbReference>
<dbReference type="RefSeq" id="WP_054467464.1">
    <property type="nucleotide sequence ID" value="NZ_CP159837.1"/>
</dbReference>
<dbReference type="EMBL" id="CP159837">
    <property type="protein sequence ID" value="XCM39661.1"/>
    <property type="molecule type" value="Genomic_DNA"/>
</dbReference>
<sequence>MKKTIAGFITCLGIIFLQSPVIPQEHPGCFVIDANGSYRNLPQLCPEVTFDPNAPTGAAGTGGGQAGVLQVPIKSSEGGTPVVDVTFNGSQTFEMLFDTGATGTLITEPMAKALKIQSQGTATVTIADGSQIEVNLGVVKSVKVGNLMVGELVVGIAPQGAEKGLRNRGLLGQDVYGTYDITIKKDAIEFKPRS</sequence>
<dbReference type="CDD" id="cd05483">
    <property type="entry name" value="retropepsin_like_bacteria"/>
    <property type="match status" value="1"/>
</dbReference>